<dbReference type="PANTHER" id="PTHR30345">
    <property type="entry name" value="RIBOSE-5-PHOSPHATE ISOMERASE B"/>
    <property type="match status" value="1"/>
</dbReference>
<dbReference type="GO" id="GO:0005975">
    <property type="term" value="P:carbohydrate metabolic process"/>
    <property type="evidence" value="ECO:0007669"/>
    <property type="project" value="InterPro"/>
</dbReference>
<dbReference type="Pfam" id="PF02502">
    <property type="entry name" value="LacAB_rpiB"/>
    <property type="match status" value="1"/>
</dbReference>
<evidence type="ECO:0000256" key="2">
    <source>
        <dbReference type="ARBA" id="ARBA00023235"/>
    </source>
</evidence>
<keyword evidence="4" id="KW-1185">Reference proteome</keyword>
<dbReference type="InterPro" id="IPR003500">
    <property type="entry name" value="RpiB_LacA_LacB"/>
</dbReference>
<evidence type="ECO:0000256" key="1">
    <source>
        <dbReference type="ARBA" id="ARBA00008754"/>
    </source>
</evidence>
<protein>
    <submittedName>
        <fullName evidence="3">Putative sugar phosphate isomerase YwlF (Modular protein)</fullName>
        <ecNumber evidence="3">5.3.1.-</ecNumber>
    </submittedName>
</protein>
<evidence type="ECO:0000313" key="4">
    <source>
        <dbReference type="Proteomes" id="UP000195514"/>
    </source>
</evidence>
<dbReference type="Gene3D" id="3.40.1400.10">
    <property type="entry name" value="Sugar-phosphate isomerase, RpiB/LacA/LacB"/>
    <property type="match status" value="1"/>
</dbReference>
<dbReference type="InterPro" id="IPR004785">
    <property type="entry name" value="RpiB"/>
</dbReference>
<dbReference type="InterPro" id="IPR036569">
    <property type="entry name" value="RpiB_LacA_LacB_sf"/>
</dbReference>
<dbReference type="SUPFAM" id="SSF89623">
    <property type="entry name" value="Ribose/Galactose isomerase RpiB/AlsB"/>
    <property type="match status" value="1"/>
</dbReference>
<sequence length="199" mass="21172">MSAKLEDKEIQEIVRRTVHQTLGLSAESNVSTIDSLKPVVPQINSQKLTVAIGTDHGGVDLKEILKQHMINLGYEVIDCGTHTKDAVDYPDIARAVAEQVASGKAWRGVIIDGAGIGSCIAANKVPGIRAALCYDHATAVNSREHNNANVLTLGAGLTGANLAQQILKTWLETDFGGGRHAKRVDKITAIEKACLESGK</sequence>
<name>A0A1Y6K7F5_9CHLR</name>
<dbReference type="GO" id="GO:0016861">
    <property type="term" value="F:intramolecular oxidoreductase activity, interconverting aldoses and ketoses"/>
    <property type="evidence" value="ECO:0007669"/>
    <property type="project" value="UniProtKB-ARBA"/>
</dbReference>
<accession>A0A1Y6K7F5</accession>
<dbReference type="RefSeq" id="WP_087862594.1">
    <property type="nucleotide sequence ID" value="NZ_LT859958.1"/>
</dbReference>
<organism evidence="3 4">
    <name type="scientific">Candidatus Brevifilum fermentans</name>
    <dbReference type="NCBI Taxonomy" id="1986204"/>
    <lineage>
        <taxon>Bacteria</taxon>
        <taxon>Bacillati</taxon>
        <taxon>Chloroflexota</taxon>
        <taxon>Anaerolineae</taxon>
        <taxon>Anaerolineales</taxon>
        <taxon>Anaerolineaceae</taxon>
        <taxon>Candidatus Brevifilum</taxon>
    </lineage>
</organism>
<dbReference type="EMBL" id="LT859958">
    <property type="protein sequence ID" value="SMX54777.1"/>
    <property type="molecule type" value="Genomic_DNA"/>
</dbReference>
<reference evidence="4" key="1">
    <citation type="submission" date="2017-05" db="EMBL/GenBank/DDBJ databases">
        <authorList>
            <person name="Kirkegaard R."/>
            <person name="Mcilroy J S."/>
        </authorList>
    </citation>
    <scope>NUCLEOTIDE SEQUENCE [LARGE SCALE GENOMIC DNA]</scope>
</reference>
<dbReference type="Proteomes" id="UP000195514">
    <property type="component" value="Chromosome I"/>
</dbReference>
<dbReference type="AlphaFoldDB" id="A0A1Y6K7F5"/>
<dbReference type="OrthoDB" id="1778624at2"/>
<dbReference type="KEGG" id="abat:CFX1CAM_1712"/>
<comment type="similarity">
    <text evidence="1">Belongs to the LacAB/RpiB family.</text>
</comment>
<gene>
    <name evidence="3" type="ORF">CFX1CAM_1712</name>
</gene>
<proteinExistence type="inferred from homology"/>
<dbReference type="PANTHER" id="PTHR30345:SF0">
    <property type="entry name" value="DNA DAMAGE-REPAIR_TOLERATION PROTEIN DRT102"/>
    <property type="match status" value="1"/>
</dbReference>
<dbReference type="EC" id="5.3.1.-" evidence="3"/>
<dbReference type="NCBIfam" id="TIGR01120">
    <property type="entry name" value="rpiB"/>
    <property type="match status" value="1"/>
</dbReference>
<keyword evidence="2 3" id="KW-0413">Isomerase</keyword>
<evidence type="ECO:0000313" key="3">
    <source>
        <dbReference type="EMBL" id="SMX54777.1"/>
    </source>
</evidence>
<dbReference type="NCBIfam" id="NF004051">
    <property type="entry name" value="PRK05571.1"/>
    <property type="match status" value="1"/>
</dbReference>
<dbReference type="NCBIfam" id="TIGR00689">
    <property type="entry name" value="rpiB_lacA_lacB"/>
    <property type="match status" value="1"/>
</dbReference>